<organism evidence="2 3">
    <name type="scientific">Fusarium zealandicum</name>
    <dbReference type="NCBI Taxonomy" id="1053134"/>
    <lineage>
        <taxon>Eukaryota</taxon>
        <taxon>Fungi</taxon>
        <taxon>Dikarya</taxon>
        <taxon>Ascomycota</taxon>
        <taxon>Pezizomycotina</taxon>
        <taxon>Sordariomycetes</taxon>
        <taxon>Hypocreomycetidae</taxon>
        <taxon>Hypocreales</taxon>
        <taxon>Nectriaceae</taxon>
        <taxon>Fusarium</taxon>
        <taxon>Fusarium staphyleae species complex</taxon>
    </lineage>
</organism>
<dbReference type="Proteomes" id="UP000635477">
    <property type="component" value="Unassembled WGS sequence"/>
</dbReference>
<proteinExistence type="predicted"/>
<protein>
    <submittedName>
        <fullName evidence="2">Uncharacterized protein</fullName>
    </submittedName>
</protein>
<feature type="compositionally biased region" description="Basic and acidic residues" evidence="1">
    <location>
        <begin position="1"/>
        <end position="20"/>
    </location>
</feature>
<evidence type="ECO:0000256" key="1">
    <source>
        <dbReference type="SAM" id="MobiDB-lite"/>
    </source>
</evidence>
<evidence type="ECO:0000313" key="3">
    <source>
        <dbReference type="Proteomes" id="UP000635477"/>
    </source>
</evidence>
<comment type="caution">
    <text evidence="2">The sequence shown here is derived from an EMBL/GenBank/DDBJ whole genome shotgun (WGS) entry which is preliminary data.</text>
</comment>
<name>A0A8H4USD0_9HYPO</name>
<gene>
    <name evidence="2" type="ORF">FZEAL_1625</name>
</gene>
<reference evidence="2" key="2">
    <citation type="submission" date="2020-05" db="EMBL/GenBank/DDBJ databases">
        <authorList>
            <person name="Kim H.-S."/>
            <person name="Proctor R.H."/>
            <person name="Brown D.W."/>
        </authorList>
    </citation>
    <scope>NUCLEOTIDE SEQUENCE</scope>
    <source>
        <strain evidence="2">NRRL 22465</strain>
    </source>
</reference>
<keyword evidence="3" id="KW-1185">Reference proteome</keyword>
<sequence>MTFNTKEKSTTQSTGDKECGRQTPNPIASPIARLFGGYLTPPGGQVGFPADGVQKKGTRSNKEPERVGAGTENPSCHGQGGSRKEAE</sequence>
<dbReference type="AlphaFoldDB" id="A0A8H4USD0"/>
<feature type="region of interest" description="Disordered" evidence="1">
    <location>
        <begin position="1"/>
        <end position="87"/>
    </location>
</feature>
<dbReference type="EMBL" id="JABEYC010000096">
    <property type="protein sequence ID" value="KAF4982833.1"/>
    <property type="molecule type" value="Genomic_DNA"/>
</dbReference>
<accession>A0A8H4USD0</accession>
<reference evidence="2" key="1">
    <citation type="journal article" date="2020" name="BMC Genomics">
        <title>Correction to: Identification and distribution of gene clusters required for synthesis of sphingolipid metabolism inhibitors in diverse species of the filamentous fungus Fusarium.</title>
        <authorList>
            <person name="Kim H.S."/>
            <person name="Lohmar J.M."/>
            <person name="Busman M."/>
            <person name="Brown D.W."/>
            <person name="Naumann T.A."/>
            <person name="Divon H.H."/>
            <person name="Lysoe E."/>
            <person name="Uhlig S."/>
            <person name="Proctor R.H."/>
        </authorList>
    </citation>
    <scope>NUCLEOTIDE SEQUENCE</scope>
    <source>
        <strain evidence="2">NRRL 22465</strain>
    </source>
</reference>
<evidence type="ECO:0000313" key="2">
    <source>
        <dbReference type="EMBL" id="KAF4982833.1"/>
    </source>
</evidence>